<protein>
    <submittedName>
        <fullName evidence="10">AzlC family ABC transporter permease</fullName>
    </submittedName>
</protein>
<feature type="transmembrane region" description="Helical" evidence="9">
    <location>
        <begin position="16"/>
        <end position="35"/>
    </location>
</feature>
<feature type="compositionally biased region" description="Basic and acidic residues" evidence="8">
    <location>
        <begin position="296"/>
        <end position="306"/>
    </location>
</feature>
<keyword evidence="4" id="KW-1003">Cell membrane</keyword>
<feature type="compositionally biased region" description="Low complexity" evidence="8">
    <location>
        <begin position="230"/>
        <end position="247"/>
    </location>
</feature>
<evidence type="ECO:0000256" key="9">
    <source>
        <dbReference type="SAM" id="Phobius"/>
    </source>
</evidence>
<feature type="region of interest" description="Disordered" evidence="8">
    <location>
        <begin position="227"/>
        <end position="306"/>
    </location>
</feature>
<dbReference type="PANTHER" id="PTHR34979">
    <property type="entry name" value="INNER MEMBRANE PROTEIN YGAZ"/>
    <property type="match status" value="1"/>
</dbReference>
<evidence type="ECO:0000313" key="11">
    <source>
        <dbReference type="Proteomes" id="UP001551482"/>
    </source>
</evidence>
<proteinExistence type="inferred from homology"/>
<feature type="transmembrane region" description="Helical" evidence="9">
    <location>
        <begin position="128"/>
        <end position="155"/>
    </location>
</feature>
<organism evidence="10 11">
    <name type="scientific">Streptodolium elevatio</name>
    <dbReference type="NCBI Taxonomy" id="3157996"/>
    <lineage>
        <taxon>Bacteria</taxon>
        <taxon>Bacillati</taxon>
        <taxon>Actinomycetota</taxon>
        <taxon>Actinomycetes</taxon>
        <taxon>Kitasatosporales</taxon>
        <taxon>Streptomycetaceae</taxon>
        <taxon>Streptodolium</taxon>
    </lineage>
</organism>
<evidence type="ECO:0000256" key="6">
    <source>
        <dbReference type="ARBA" id="ARBA00022989"/>
    </source>
</evidence>
<dbReference type="EMBL" id="JBEZFP010000099">
    <property type="protein sequence ID" value="MEU8137756.1"/>
    <property type="molecule type" value="Genomic_DNA"/>
</dbReference>
<dbReference type="RefSeq" id="WP_358360122.1">
    <property type="nucleotide sequence ID" value="NZ_JBEZFP010000099.1"/>
</dbReference>
<evidence type="ECO:0000256" key="5">
    <source>
        <dbReference type="ARBA" id="ARBA00022692"/>
    </source>
</evidence>
<keyword evidence="5 9" id="KW-0812">Transmembrane</keyword>
<keyword evidence="6 9" id="KW-1133">Transmembrane helix</keyword>
<dbReference type="Pfam" id="PF03591">
    <property type="entry name" value="AzlC"/>
    <property type="match status" value="1"/>
</dbReference>
<feature type="transmembrane region" description="Helical" evidence="9">
    <location>
        <begin position="161"/>
        <end position="181"/>
    </location>
</feature>
<sequence>MRSIWRTLDRGTARDIALVCLADALVGASFGAIAVSGGLDWWVPVLMSLIVFAGGAQFAAIGVVLSGGSAAAAVATGLVLNARLLPFGFTVADTLGRRAWTRALGAHLTTDESVAFVLRHRDPARRRAAFWACGLALFVAWNLSVVAGAAAGSAIGDTDALGLDAAFPAVLLALIWPTLAAEPTTRNAALLGAGVAVAATPFLPAGVPVLLALTGLAIAVHRPRALTRNPESAPAPDSAPDSASEPDGGVGIGADHEPARSGSGDGPADAPAAPHGAALAPSARAAPKAGPAPHTARPDSPEETRP</sequence>
<evidence type="ECO:0000256" key="8">
    <source>
        <dbReference type="SAM" id="MobiDB-lite"/>
    </source>
</evidence>
<evidence type="ECO:0000256" key="3">
    <source>
        <dbReference type="ARBA" id="ARBA00022448"/>
    </source>
</evidence>
<feature type="compositionally biased region" description="Low complexity" evidence="8">
    <location>
        <begin position="266"/>
        <end position="293"/>
    </location>
</feature>
<keyword evidence="7 9" id="KW-0472">Membrane</keyword>
<reference evidence="10 11" key="1">
    <citation type="submission" date="2024-06" db="EMBL/GenBank/DDBJ databases">
        <title>The Natural Products Discovery Center: Release of the First 8490 Sequenced Strains for Exploring Actinobacteria Biosynthetic Diversity.</title>
        <authorList>
            <person name="Kalkreuter E."/>
            <person name="Kautsar S.A."/>
            <person name="Yang D."/>
            <person name="Bader C.D."/>
            <person name="Teijaro C.N."/>
            <person name="Fluegel L."/>
            <person name="Davis C.M."/>
            <person name="Simpson J.R."/>
            <person name="Lauterbach L."/>
            <person name="Steele A.D."/>
            <person name="Gui C."/>
            <person name="Meng S."/>
            <person name="Li G."/>
            <person name="Viehrig K."/>
            <person name="Ye F."/>
            <person name="Su P."/>
            <person name="Kiefer A.F."/>
            <person name="Nichols A."/>
            <person name="Cepeda A.J."/>
            <person name="Yan W."/>
            <person name="Fan B."/>
            <person name="Jiang Y."/>
            <person name="Adhikari A."/>
            <person name="Zheng C.-J."/>
            <person name="Schuster L."/>
            <person name="Cowan T.M."/>
            <person name="Smanski M.J."/>
            <person name="Chevrette M.G."/>
            <person name="De Carvalho L.P.S."/>
            <person name="Shen B."/>
        </authorList>
    </citation>
    <scope>NUCLEOTIDE SEQUENCE [LARGE SCALE GENOMIC DNA]</scope>
    <source>
        <strain evidence="10 11">NPDC048946</strain>
    </source>
</reference>
<comment type="caution">
    <text evidence="10">The sequence shown here is derived from an EMBL/GenBank/DDBJ whole genome shotgun (WGS) entry which is preliminary data.</text>
</comment>
<evidence type="ECO:0000256" key="2">
    <source>
        <dbReference type="ARBA" id="ARBA00010735"/>
    </source>
</evidence>
<comment type="subcellular location">
    <subcellularLocation>
        <location evidence="1">Cell membrane</location>
        <topology evidence="1">Multi-pass membrane protein</topology>
    </subcellularLocation>
</comment>
<dbReference type="InterPro" id="IPR011606">
    <property type="entry name" value="Brnchd-chn_aa_trnsp_permease"/>
</dbReference>
<feature type="transmembrane region" description="Helical" evidence="9">
    <location>
        <begin position="188"/>
        <end position="220"/>
    </location>
</feature>
<evidence type="ECO:0000256" key="4">
    <source>
        <dbReference type="ARBA" id="ARBA00022475"/>
    </source>
</evidence>
<accession>A0ABV3DPS4</accession>
<evidence type="ECO:0000256" key="1">
    <source>
        <dbReference type="ARBA" id="ARBA00004651"/>
    </source>
</evidence>
<dbReference type="Proteomes" id="UP001551482">
    <property type="component" value="Unassembled WGS sequence"/>
</dbReference>
<evidence type="ECO:0000313" key="10">
    <source>
        <dbReference type="EMBL" id="MEU8137756.1"/>
    </source>
</evidence>
<evidence type="ECO:0000256" key="7">
    <source>
        <dbReference type="ARBA" id="ARBA00023136"/>
    </source>
</evidence>
<keyword evidence="11" id="KW-1185">Reference proteome</keyword>
<gene>
    <name evidence="10" type="ORF">AB0C36_30105</name>
</gene>
<comment type="similarity">
    <text evidence="2">Belongs to the AzlC family.</text>
</comment>
<name>A0ABV3DPS4_9ACTN</name>
<dbReference type="PANTHER" id="PTHR34979:SF1">
    <property type="entry name" value="INNER MEMBRANE PROTEIN YGAZ"/>
    <property type="match status" value="1"/>
</dbReference>
<keyword evidence="3" id="KW-0813">Transport</keyword>